<dbReference type="Proteomes" id="UP000527632">
    <property type="component" value="Unassembled WGS sequence"/>
</dbReference>
<evidence type="ECO:0000313" key="12">
    <source>
        <dbReference type="Proteomes" id="UP000528151"/>
    </source>
</evidence>
<reference evidence="6 10" key="3">
    <citation type="submission" date="2019-09" db="EMBL/GenBank/DDBJ databases">
        <authorList>
            <consortium name="PulseNet: The National Subtyping Network for Foodborne Disease Surveillance"/>
            <person name="Tarr C.L."/>
            <person name="Trees E."/>
            <person name="Katz L.S."/>
            <person name="Carleton-Romer H.A."/>
            <person name="Stroika S."/>
            <person name="Kucerova Z."/>
            <person name="Roache K.F."/>
            <person name="Sabol A.L."/>
            <person name="Besser J."/>
            <person name="Gerner-Smidt P."/>
        </authorList>
    </citation>
    <scope>NUCLEOTIDE SEQUENCE [LARGE SCALE GENOMIC DNA]</scope>
    <source>
        <strain evidence="6 10">PNUSAL005692</strain>
    </source>
</reference>
<evidence type="ECO:0000313" key="8">
    <source>
        <dbReference type="Proteomes" id="UP000272537"/>
    </source>
</evidence>
<keyword evidence="2" id="KW-1133">Transmembrane helix</keyword>
<sequence length="152" mass="18271">MKKYRFSELNINIGTVLLIIMISFTFITFIIIGMTLPVPWEYFVILFVIALMFSVFFKRLFPSNFSVSEEAFYYKEKAYPYSEYLIECDAKLIRFNGGSRGMPYYRIVIINKDTRTEKLIRVYNAERRYKNANKHMQELMEELRNEINQYQA</sequence>
<dbReference type="Proteomes" id="UP000272537">
    <property type="component" value="Unassembled WGS sequence"/>
</dbReference>
<organism evidence="5 11">
    <name type="scientific">Listeria monocytogenes</name>
    <dbReference type="NCBI Taxonomy" id="1639"/>
    <lineage>
        <taxon>Bacteria</taxon>
        <taxon>Bacillati</taxon>
        <taxon>Bacillota</taxon>
        <taxon>Bacilli</taxon>
        <taxon>Bacillales</taxon>
        <taxon>Listeriaceae</taxon>
        <taxon>Listeria</taxon>
    </lineage>
</organism>
<feature type="transmembrane region" description="Helical" evidence="2">
    <location>
        <begin position="40"/>
        <end position="57"/>
    </location>
</feature>
<proteinExistence type="predicted"/>
<reference evidence="7 8" key="1">
    <citation type="journal article" date="2018" name="BMC Genomics">
        <title>Genes significantly associated with lineage II food isolates of Listeria monocytogenes.</title>
        <authorList>
            <person name="Pirone-Davies C."/>
            <person name="Chen Y."/>
            <person name="Pightling A."/>
            <person name="Ryan G."/>
            <person name="Wang Y."/>
            <person name="Yao K."/>
            <person name="Hoffmann M."/>
            <person name="Allard M.W."/>
        </authorList>
    </citation>
    <scope>NUCLEOTIDE SEQUENCE [LARGE SCALE GENOMIC DNA]</scope>
    <source>
        <strain evidence="7 8">PNUSAL000550</strain>
    </source>
</reference>
<dbReference type="AlphaFoldDB" id="A0A0B8R1M5"/>
<dbReference type="EMBL" id="AABGUK010000001">
    <property type="protein sequence ID" value="EAH4240862.1"/>
    <property type="molecule type" value="Genomic_DNA"/>
</dbReference>
<keyword evidence="2" id="KW-0472">Membrane</keyword>
<name>A0A0B8R1M5_LISMN</name>
<protein>
    <submittedName>
        <fullName evidence="5">Uncharacterized protein</fullName>
    </submittedName>
</protein>
<evidence type="ECO:0000313" key="11">
    <source>
        <dbReference type="Proteomes" id="UP000527632"/>
    </source>
</evidence>
<dbReference type="EMBL" id="AABBZO010000002">
    <property type="protein sequence ID" value="EAG4461170.1"/>
    <property type="molecule type" value="Genomic_DNA"/>
</dbReference>
<dbReference type="Proteomes" id="UP000489121">
    <property type="component" value="Unassembled WGS sequence"/>
</dbReference>
<evidence type="ECO:0000313" key="3">
    <source>
        <dbReference type="EMBL" id="EAC5549241.1"/>
    </source>
</evidence>
<keyword evidence="2" id="KW-0812">Transmembrane</keyword>
<comment type="caution">
    <text evidence="5">The sequence shown here is derived from an EMBL/GenBank/DDBJ whole genome shotgun (WGS) entry which is preliminary data.</text>
</comment>
<dbReference type="EMBL" id="AAAIXK010000001">
    <property type="protein sequence ID" value="EAC5549241.1"/>
    <property type="molecule type" value="Genomic_DNA"/>
</dbReference>
<evidence type="ECO:0000313" key="9">
    <source>
        <dbReference type="Proteomes" id="UP000365297"/>
    </source>
</evidence>
<evidence type="ECO:0000256" key="1">
    <source>
        <dbReference type="SAM" id="Coils"/>
    </source>
</evidence>
<evidence type="ECO:0000256" key="2">
    <source>
        <dbReference type="SAM" id="Phobius"/>
    </source>
</evidence>
<evidence type="ECO:0000313" key="4">
    <source>
        <dbReference type="EMBL" id="EAG4461170.1"/>
    </source>
</evidence>
<evidence type="ECO:0000313" key="10">
    <source>
        <dbReference type="Proteomes" id="UP000489121"/>
    </source>
</evidence>
<dbReference type="Proteomes" id="UP000528151">
    <property type="component" value="Unassembled WGS sequence"/>
</dbReference>
<feature type="coiled-coil region" evidence="1">
    <location>
        <begin position="122"/>
        <end position="149"/>
    </location>
</feature>
<dbReference type="KEGG" id="lmok:CQ02_04200"/>
<dbReference type="RefSeq" id="WP_010958806.1">
    <property type="nucleotide sequence ID" value="NC_021825.2"/>
</dbReference>
<accession>A0A0B8R1M5</accession>
<evidence type="ECO:0000313" key="6">
    <source>
        <dbReference type="EMBL" id="ECY9782189.1"/>
    </source>
</evidence>
<dbReference type="EMBL" id="AALGDA010000008">
    <property type="protein sequence ID" value="ECY9782189.1"/>
    <property type="molecule type" value="Genomic_DNA"/>
</dbReference>
<gene>
    <name evidence="3" type="ORF">ARY78_02205</name>
    <name evidence="4" type="ORF">CA369_02615</name>
    <name evidence="7" type="ORF">DYZ80_00439</name>
    <name evidence="5" type="ORF">E5F58_02470</name>
    <name evidence="6" type="ORF">F6515_04215</name>
</gene>
<dbReference type="EMBL" id="QXLS01000001">
    <property type="protein sequence ID" value="RKA10907.1"/>
    <property type="molecule type" value="Genomic_DNA"/>
</dbReference>
<feature type="transmembrane region" description="Helical" evidence="2">
    <location>
        <begin position="12"/>
        <end position="34"/>
    </location>
</feature>
<dbReference type="Proteomes" id="UP000365297">
    <property type="component" value="Unassembled WGS sequence"/>
</dbReference>
<evidence type="ECO:0000313" key="5">
    <source>
        <dbReference type="EMBL" id="EAH4240862.1"/>
    </source>
</evidence>
<reference evidence="5 11" key="2">
    <citation type="submission" date="2019-04" db="EMBL/GenBank/DDBJ databases">
        <authorList>
            <consortium name="GenomeTrakr: Next Generation Sequencing Network for Food Pathogen Tracability"/>
        </authorList>
    </citation>
    <scope>NUCLEOTIDE SEQUENCE [LARGE SCALE GENOMIC DNA]</scope>
    <source>
        <strain evidence="4 12">CFSAN063727</strain>
        <strain evidence="3 9">FDA00007096</strain>
        <strain evidence="5 11">LS1344</strain>
    </source>
</reference>
<evidence type="ECO:0000313" key="7">
    <source>
        <dbReference type="EMBL" id="RKA10907.1"/>
    </source>
</evidence>
<keyword evidence="1" id="KW-0175">Coiled coil</keyword>